<dbReference type="RefSeq" id="WP_052138162.1">
    <property type="nucleotide sequence ID" value="NZ_BJMC01000005.1"/>
</dbReference>
<evidence type="ECO:0000313" key="1">
    <source>
        <dbReference type="EMBL" id="AIY19666.2"/>
    </source>
</evidence>
<dbReference type="HOGENOM" id="CLU_093484_0_0_11"/>
<dbReference type="eggNOG" id="ENOG502ZBW7">
    <property type="taxonomic scope" value="Bacteria"/>
</dbReference>
<dbReference type="KEGG" id="psim:KR76_02545"/>
<proteinExistence type="predicted"/>
<organism evidence="1 2">
    <name type="scientific">Nocardioides simplex</name>
    <name type="common">Arthrobacter simplex</name>
    <dbReference type="NCBI Taxonomy" id="2045"/>
    <lineage>
        <taxon>Bacteria</taxon>
        <taxon>Bacillati</taxon>
        <taxon>Actinomycetota</taxon>
        <taxon>Actinomycetes</taxon>
        <taxon>Propionibacteriales</taxon>
        <taxon>Nocardioidaceae</taxon>
        <taxon>Pimelobacter</taxon>
    </lineage>
</organism>
<evidence type="ECO:0000313" key="2">
    <source>
        <dbReference type="Proteomes" id="UP000030300"/>
    </source>
</evidence>
<dbReference type="STRING" id="2045.KR76_02545"/>
<reference evidence="1 2" key="1">
    <citation type="journal article" date="2015" name="Genome Announc.">
        <title>Complete Genome Sequence of Steroid-Transforming Nocardioides simplex VKM Ac-2033D.</title>
        <authorList>
            <person name="Shtratnikova V.Y."/>
            <person name="Schelkunov M.I."/>
            <person name="Pekov Y.A."/>
            <person name="Fokina V.V."/>
            <person name="Logacheva M.D."/>
            <person name="Sokolov S.L."/>
            <person name="Bragin E.Y."/>
            <person name="Ashapkin V.V."/>
            <person name="Donova M.V."/>
        </authorList>
    </citation>
    <scope>NUCLEOTIDE SEQUENCE [LARGE SCALE GENOMIC DNA]</scope>
    <source>
        <strain evidence="1 2">VKM Ac-2033D</strain>
    </source>
</reference>
<dbReference type="AlphaFoldDB" id="A0A0A1DQG9"/>
<dbReference type="Proteomes" id="UP000030300">
    <property type="component" value="Chromosome"/>
</dbReference>
<sequence>MSITETTAAEAVSPTAFGAALRRLYFLRFALAVVWAGLLLSTAADEGAFLTTLLVIYPLLDAAAVLWQLRAGPGRGRSRAAEWVNVVVSAAVAVALGVASTHSIGAALAVWGIWAIAAGIPQLVTALRNRDAGGQVPQVLSGGISVLAGAAFLVQGLGDADSMGGAAGYATLGAVFFLVSAIRLRGARRVRAA</sequence>
<name>A0A0A1DQG9_NOCSI</name>
<dbReference type="OrthoDB" id="960912at2"/>
<dbReference type="GeneID" id="96607855"/>
<gene>
    <name evidence="1" type="ORF">KR76_02545</name>
</gene>
<accession>A0A0A1DQG9</accession>
<keyword evidence="2" id="KW-1185">Reference proteome</keyword>
<dbReference type="EMBL" id="CP009896">
    <property type="protein sequence ID" value="AIY19666.2"/>
    <property type="molecule type" value="Genomic_DNA"/>
</dbReference>
<protein>
    <submittedName>
        <fullName evidence="1">Uncharacterized protein</fullName>
    </submittedName>
</protein>